<dbReference type="HOGENOM" id="CLU_2445659_0_0_1"/>
<dbReference type="InParanoid" id="K3WBD2"/>
<evidence type="ECO:0000313" key="2">
    <source>
        <dbReference type="Proteomes" id="UP000019132"/>
    </source>
</evidence>
<dbReference type="Proteomes" id="UP000019132">
    <property type="component" value="Unassembled WGS sequence"/>
</dbReference>
<keyword evidence="2" id="KW-1185">Reference proteome</keyword>
<proteinExistence type="predicted"/>
<reference evidence="1" key="3">
    <citation type="submission" date="2014-11" db="UniProtKB">
        <authorList>
            <consortium name="EnsemblProtists"/>
        </authorList>
    </citation>
    <scope>IDENTIFICATION</scope>
    <source>
        <strain evidence="1">DAOM BR144</strain>
    </source>
</reference>
<dbReference type="AlphaFoldDB" id="K3WBD2"/>
<dbReference type="VEuPathDB" id="FungiDB:PYU1_G002270"/>
<name>K3WBD2_GLOUD</name>
<organism evidence="1 2">
    <name type="scientific">Globisporangium ultimum (strain ATCC 200006 / CBS 805.95 / DAOM BR144)</name>
    <name type="common">Pythium ultimum</name>
    <dbReference type="NCBI Taxonomy" id="431595"/>
    <lineage>
        <taxon>Eukaryota</taxon>
        <taxon>Sar</taxon>
        <taxon>Stramenopiles</taxon>
        <taxon>Oomycota</taxon>
        <taxon>Peronosporomycetes</taxon>
        <taxon>Pythiales</taxon>
        <taxon>Pythiaceae</taxon>
        <taxon>Globisporangium</taxon>
    </lineage>
</organism>
<sequence>MLDFKSHRFLGLTIVMHCIVEKWNEITRWYDARMMKAEREGKEPPRGFSLINQKTELIHILSLLLLITVLNTKINSKIQTRWSHCCCFID</sequence>
<reference evidence="2" key="1">
    <citation type="journal article" date="2010" name="Genome Biol.">
        <title>Genome sequence of the necrotrophic plant pathogen Pythium ultimum reveals original pathogenicity mechanisms and effector repertoire.</title>
        <authorList>
            <person name="Levesque C.A."/>
            <person name="Brouwer H."/>
            <person name="Cano L."/>
            <person name="Hamilton J.P."/>
            <person name="Holt C."/>
            <person name="Huitema E."/>
            <person name="Raffaele S."/>
            <person name="Robideau G.P."/>
            <person name="Thines M."/>
            <person name="Win J."/>
            <person name="Zerillo M.M."/>
            <person name="Beakes G.W."/>
            <person name="Boore J.L."/>
            <person name="Busam D."/>
            <person name="Dumas B."/>
            <person name="Ferriera S."/>
            <person name="Fuerstenberg S.I."/>
            <person name="Gachon C.M."/>
            <person name="Gaulin E."/>
            <person name="Govers F."/>
            <person name="Grenville-Briggs L."/>
            <person name="Horner N."/>
            <person name="Hostetler J."/>
            <person name="Jiang R.H."/>
            <person name="Johnson J."/>
            <person name="Krajaejun T."/>
            <person name="Lin H."/>
            <person name="Meijer H.J."/>
            <person name="Moore B."/>
            <person name="Morris P."/>
            <person name="Phuntmart V."/>
            <person name="Puiu D."/>
            <person name="Shetty J."/>
            <person name="Stajich J.E."/>
            <person name="Tripathy S."/>
            <person name="Wawra S."/>
            <person name="van West P."/>
            <person name="Whitty B.R."/>
            <person name="Coutinho P.M."/>
            <person name="Henrissat B."/>
            <person name="Martin F."/>
            <person name="Thomas P.D."/>
            <person name="Tyler B.M."/>
            <person name="De Vries R.P."/>
            <person name="Kamoun S."/>
            <person name="Yandell M."/>
            <person name="Tisserat N."/>
            <person name="Buell C.R."/>
        </authorList>
    </citation>
    <scope>NUCLEOTIDE SEQUENCE</scope>
    <source>
        <strain evidence="2">DAOM:BR144</strain>
    </source>
</reference>
<dbReference type="EnsemblProtists" id="PYU1_T002273">
    <property type="protein sequence ID" value="PYU1_T002273"/>
    <property type="gene ID" value="PYU1_G002270"/>
</dbReference>
<accession>K3WBD2</accession>
<protein>
    <submittedName>
        <fullName evidence="1">Uncharacterized protein</fullName>
    </submittedName>
</protein>
<evidence type="ECO:0000313" key="1">
    <source>
        <dbReference type="EnsemblProtists" id="PYU1_T002273"/>
    </source>
</evidence>
<reference evidence="2" key="2">
    <citation type="submission" date="2010-04" db="EMBL/GenBank/DDBJ databases">
        <authorList>
            <person name="Buell R."/>
            <person name="Hamilton J."/>
            <person name="Hostetler J."/>
        </authorList>
    </citation>
    <scope>NUCLEOTIDE SEQUENCE [LARGE SCALE GENOMIC DNA]</scope>
    <source>
        <strain evidence="2">DAOM:BR144</strain>
    </source>
</reference>